<organism evidence="1">
    <name type="scientific">Anguilla anguilla</name>
    <name type="common">European freshwater eel</name>
    <name type="synonym">Muraena anguilla</name>
    <dbReference type="NCBI Taxonomy" id="7936"/>
    <lineage>
        <taxon>Eukaryota</taxon>
        <taxon>Metazoa</taxon>
        <taxon>Chordata</taxon>
        <taxon>Craniata</taxon>
        <taxon>Vertebrata</taxon>
        <taxon>Euteleostomi</taxon>
        <taxon>Actinopterygii</taxon>
        <taxon>Neopterygii</taxon>
        <taxon>Teleostei</taxon>
        <taxon>Anguilliformes</taxon>
        <taxon>Anguillidae</taxon>
        <taxon>Anguilla</taxon>
    </lineage>
</organism>
<accession>A0A0E9XW74</accession>
<dbReference type="AlphaFoldDB" id="A0A0E9XW74"/>
<reference evidence="1" key="1">
    <citation type="submission" date="2014-11" db="EMBL/GenBank/DDBJ databases">
        <authorList>
            <person name="Amaro Gonzalez C."/>
        </authorList>
    </citation>
    <scope>NUCLEOTIDE SEQUENCE</scope>
</reference>
<evidence type="ECO:0000313" key="1">
    <source>
        <dbReference type="EMBL" id="JAI06667.1"/>
    </source>
</evidence>
<dbReference type="EMBL" id="GBXM01001911">
    <property type="protein sequence ID" value="JAI06667.1"/>
    <property type="molecule type" value="Transcribed_RNA"/>
</dbReference>
<name>A0A0E9XW74_ANGAN</name>
<reference evidence="1" key="2">
    <citation type="journal article" date="2015" name="Fish Shellfish Immunol.">
        <title>Early steps in the European eel (Anguilla anguilla)-Vibrio vulnificus interaction in the gills: Role of the RtxA13 toxin.</title>
        <authorList>
            <person name="Callol A."/>
            <person name="Pajuelo D."/>
            <person name="Ebbesson L."/>
            <person name="Teles M."/>
            <person name="MacKenzie S."/>
            <person name="Amaro C."/>
        </authorList>
    </citation>
    <scope>NUCLEOTIDE SEQUENCE</scope>
</reference>
<sequence>MYLPFAILNTFSELFVYSPRMQIVVPNEHH</sequence>
<proteinExistence type="predicted"/>
<protein>
    <submittedName>
        <fullName evidence="1">Uncharacterized protein</fullName>
    </submittedName>
</protein>